<comment type="caution">
    <text evidence="1">The sequence shown here is derived from an EMBL/GenBank/DDBJ whole genome shotgun (WGS) entry which is preliminary data.</text>
</comment>
<dbReference type="Gene3D" id="3.30.420.300">
    <property type="entry name" value="2-keto-3-deoxy-galactonokinase, substrate binding domain"/>
    <property type="match status" value="1"/>
</dbReference>
<dbReference type="AlphaFoldDB" id="A0AAI9N2F7"/>
<dbReference type="RefSeq" id="WP_006713077.1">
    <property type="nucleotide sequence ID" value="NZ_AEEC02000034.1"/>
</dbReference>
<name>A0AAI9N2F7_9BURK</name>
<reference evidence="1 2" key="1">
    <citation type="journal article" date="2013" name="Front. Microbiol.">
        <title>The genome of the endophytic bacterium H. frisingense GSF30(T) identifies diverse strategies in the Herbaspirillum genus to interact with plants.</title>
        <authorList>
            <person name="Straub D."/>
            <person name="Rothballer M."/>
            <person name="Hartmann A."/>
            <person name="Ludewig U."/>
        </authorList>
    </citation>
    <scope>NUCLEOTIDE SEQUENCE [LARGE SCALE GENOMIC DNA]</scope>
    <source>
        <strain evidence="1 2">GSF30</strain>
    </source>
</reference>
<dbReference type="GO" id="GO:0034194">
    <property type="term" value="P:D-galactonate catabolic process"/>
    <property type="evidence" value="ECO:0007669"/>
    <property type="project" value="InterPro"/>
</dbReference>
<keyword evidence="1" id="KW-0808">Transferase</keyword>
<dbReference type="CDD" id="cd24012">
    <property type="entry name" value="ASKHA_NBD_KDGal-kinase"/>
    <property type="match status" value="1"/>
</dbReference>
<protein>
    <submittedName>
        <fullName evidence="1">2-keto-3-deoxygalactonate kinase</fullName>
    </submittedName>
</protein>
<dbReference type="Gene3D" id="3.30.420.310">
    <property type="entry name" value="2-keto-3-deoxy-galactonokinase, C-terminal domain"/>
    <property type="match status" value="1"/>
</dbReference>
<dbReference type="Proteomes" id="UP000006772">
    <property type="component" value="Unassembled WGS sequence"/>
</dbReference>
<organism evidence="1 2">
    <name type="scientific">Herbaspirillum frisingense GSF30</name>
    <dbReference type="NCBI Taxonomy" id="864073"/>
    <lineage>
        <taxon>Bacteria</taxon>
        <taxon>Pseudomonadati</taxon>
        <taxon>Pseudomonadota</taxon>
        <taxon>Betaproteobacteria</taxon>
        <taxon>Burkholderiales</taxon>
        <taxon>Oxalobacteraceae</taxon>
        <taxon>Herbaspirillum</taxon>
    </lineage>
</organism>
<proteinExistence type="predicted"/>
<evidence type="ECO:0000313" key="2">
    <source>
        <dbReference type="Proteomes" id="UP000006772"/>
    </source>
</evidence>
<accession>A0AAI9N2F7</accession>
<dbReference type="InterPro" id="IPR042257">
    <property type="entry name" value="DGOK_C"/>
</dbReference>
<dbReference type="Pfam" id="PF05035">
    <property type="entry name" value="DGOK"/>
    <property type="match status" value="1"/>
</dbReference>
<dbReference type="GO" id="GO:0008671">
    <property type="term" value="F:2-dehydro-3-deoxygalactonokinase activity"/>
    <property type="evidence" value="ECO:0007669"/>
    <property type="project" value="InterPro"/>
</dbReference>
<dbReference type="InterPro" id="IPR007729">
    <property type="entry name" value="DGOK"/>
</dbReference>
<dbReference type="InterPro" id="IPR042258">
    <property type="entry name" value="DGOK_N"/>
</dbReference>
<dbReference type="EMBL" id="AEEC02000034">
    <property type="protein sequence ID" value="EOA03024.1"/>
    <property type="molecule type" value="Genomic_DNA"/>
</dbReference>
<keyword evidence="1" id="KW-0418">Kinase</keyword>
<evidence type="ECO:0000313" key="1">
    <source>
        <dbReference type="EMBL" id="EOA03024.1"/>
    </source>
</evidence>
<sequence>MTTHQDIQTDCALIALDWGTSSLRCYRFDRNGQVIERRAHPWGIMNLPAVEHGEDAHAPYRVALQAACGDWLEAAPQAPLIAAGMVGSKQGWREAAYLNVPLSPDLIGSKLTEVDTGLGRPLWIVPGLLQASTLPNVMRGEETQVIGALQTRHERELLIGLPGTHSKWVRVVAGRIEHFDTFMTGEVYGALCAHTILGRTMHKPDAADDAAFLRGARVALGPEGKSGVLSNIFSSRTLGLTGELAAEAQPDYLSGLLIGHELAALKTLYPAQAPAIVLIGDAGLCRRYQLALDLFGLGPVSQADAATEVGLWVLARHAGLVA</sequence>
<gene>
    <name evidence="1" type="ORF">HFRIS_019383</name>
</gene>